<reference evidence="2 3" key="1">
    <citation type="journal article" date="2019" name="Plant Biotechnol. J.">
        <title>The red bayberry genome and genetic basis of sex determination.</title>
        <authorList>
            <person name="Jia H.M."/>
            <person name="Jia H.J."/>
            <person name="Cai Q.L."/>
            <person name="Wang Y."/>
            <person name="Zhao H.B."/>
            <person name="Yang W.F."/>
            <person name="Wang G.Y."/>
            <person name="Li Y.H."/>
            <person name="Zhan D.L."/>
            <person name="Shen Y.T."/>
            <person name="Niu Q.F."/>
            <person name="Chang L."/>
            <person name="Qiu J."/>
            <person name="Zhao L."/>
            <person name="Xie H.B."/>
            <person name="Fu W.Y."/>
            <person name="Jin J."/>
            <person name="Li X.W."/>
            <person name="Jiao Y."/>
            <person name="Zhou C.C."/>
            <person name="Tu T."/>
            <person name="Chai C.Y."/>
            <person name="Gao J.L."/>
            <person name="Fan L.J."/>
            <person name="van de Weg E."/>
            <person name="Wang J.Y."/>
            <person name="Gao Z.S."/>
        </authorList>
    </citation>
    <scope>NUCLEOTIDE SEQUENCE [LARGE SCALE GENOMIC DNA]</scope>
    <source>
        <tissue evidence="2">Leaves</tissue>
    </source>
</reference>
<dbReference type="OrthoDB" id="1733683at2759"/>
<dbReference type="Proteomes" id="UP000516437">
    <property type="component" value="Chromosome 6"/>
</dbReference>
<proteinExistence type="predicted"/>
<dbReference type="GO" id="GO:0006952">
    <property type="term" value="P:defense response"/>
    <property type="evidence" value="ECO:0007669"/>
    <property type="project" value="InterPro"/>
</dbReference>
<gene>
    <name evidence="2" type="ORF">CJ030_MR6G007221</name>
</gene>
<dbReference type="SUPFAM" id="SSF52047">
    <property type="entry name" value="RNI-like"/>
    <property type="match status" value="1"/>
</dbReference>
<comment type="caution">
    <text evidence="2">The sequence shown here is derived from an EMBL/GenBank/DDBJ whole genome shotgun (WGS) entry which is preliminary data.</text>
</comment>
<keyword evidence="3" id="KW-1185">Reference proteome</keyword>
<evidence type="ECO:0000313" key="3">
    <source>
        <dbReference type="Proteomes" id="UP000516437"/>
    </source>
</evidence>
<feature type="non-terminal residue" evidence="2">
    <location>
        <position position="1"/>
    </location>
</feature>
<dbReference type="EMBL" id="RXIC02000024">
    <property type="protein sequence ID" value="KAB1209269.1"/>
    <property type="molecule type" value="Genomic_DNA"/>
</dbReference>
<protein>
    <submittedName>
        <fullName evidence="2">Protein SUPPRESSOR OF npr1-1, CONSTITUTIVE 1</fullName>
    </submittedName>
</protein>
<evidence type="ECO:0000313" key="2">
    <source>
        <dbReference type="EMBL" id="KAB1209269.1"/>
    </source>
</evidence>
<name>A0A6A1V8U1_9ROSI</name>
<dbReference type="Gene3D" id="3.80.10.10">
    <property type="entry name" value="Ribonuclease Inhibitor"/>
    <property type="match status" value="3"/>
</dbReference>
<dbReference type="PANTHER" id="PTHR11017">
    <property type="entry name" value="LEUCINE-RICH REPEAT-CONTAINING PROTEIN"/>
    <property type="match status" value="1"/>
</dbReference>
<dbReference type="InterPro" id="IPR044974">
    <property type="entry name" value="Disease_R_plants"/>
</dbReference>
<dbReference type="InterPro" id="IPR032675">
    <property type="entry name" value="LRR_dom_sf"/>
</dbReference>
<feature type="region of interest" description="Disordered" evidence="1">
    <location>
        <begin position="501"/>
        <end position="520"/>
    </location>
</feature>
<dbReference type="AlphaFoldDB" id="A0A6A1V8U1"/>
<evidence type="ECO:0000256" key="1">
    <source>
        <dbReference type="SAM" id="MobiDB-lite"/>
    </source>
</evidence>
<accession>A0A6A1V8U1</accession>
<dbReference type="PANTHER" id="PTHR11017:SF573">
    <property type="entry name" value="ADP-RIBOSYL CYCLASE_CYCLIC ADP-RIBOSE HYDROLASE"/>
    <property type="match status" value="1"/>
</dbReference>
<feature type="compositionally biased region" description="Acidic residues" evidence="1">
    <location>
        <begin position="501"/>
        <end position="517"/>
    </location>
</feature>
<organism evidence="2 3">
    <name type="scientific">Morella rubra</name>
    <name type="common">Chinese bayberry</name>
    <dbReference type="NCBI Taxonomy" id="262757"/>
    <lineage>
        <taxon>Eukaryota</taxon>
        <taxon>Viridiplantae</taxon>
        <taxon>Streptophyta</taxon>
        <taxon>Embryophyta</taxon>
        <taxon>Tracheophyta</taxon>
        <taxon>Spermatophyta</taxon>
        <taxon>Magnoliopsida</taxon>
        <taxon>eudicotyledons</taxon>
        <taxon>Gunneridae</taxon>
        <taxon>Pentapetalae</taxon>
        <taxon>rosids</taxon>
        <taxon>fabids</taxon>
        <taxon>Fagales</taxon>
        <taxon>Myricaceae</taxon>
        <taxon>Morella</taxon>
    </lineage>
</organism>
<sequence>SLGNLKSIDLSGSEELIEILDFSGAPNLKRLDLEDCTSLSQVHCSVGVLKRLKGLIIRGCVSIESLPDKISWESLELIDLHSCSKLAKFPDDVEHMTVNREERKRKMEKKTLEKDYPGTIAVEGIVLKLPLDKKERLSIGGFTKMKNLRILKLDNVILAENLWDKLCTAIGHRHPLESIPTEELRIMKWDGYPLKSFPTIFQANKLVELSLWCSHNIKELWKGTSLSHVHPSIGVLKWLKKLSLRRCESLKSLPQDMTGLKSLQVLNLSECTGLEKFPEIVGMTSLNTLQLNYTLLKELPSFSSFSRFGSLNLDGCSRLEEFPDLSRLQCLVFFFAKDTAITKLPSVNLLPQKFGEINFSGRNDLPTKSGESCFDRLYLRFSYGGEDIHCERNFLEGLCINYDSEHGGDILYFGLSKYLYIGKVLLVIFSQNFSQNGRDIFDFLMTGASLATSGISEWFNDTTTTGSSVKIQDHLRCQESPSARGLEVSLSLNYPADDEQYTWERDSDEETDSDVELEDPRHVDVKDCRVRLVYEDEASQFYSIVASHGLHSKYYQHPSYHHQ</sequence>